<dbReference type="EMBL" id="QWDD01000001">
    <property type="protein sequence ID" value="RNJ48766.1"/>
    <property type="molecule type" value="Genomic_DNA"/>
</dbReference>
<dbReference type="PANTHER" id="PTHR12215:SF10">
    <property type="entry name" value="L-AMINOADIPATE-SEMIALDEHYDE DEHYDROGENASE-PHOSPHOPANTETHEINYL TRANSFERASE"/>
    <property type="match status" value="1"/>
</dbReference>
<dbReference type="OrthoDB" id="9808281at2"/>
<sequence length="231" mass="24787">MSIIDVAKIAADEWPKLAALLDDAETARAARFAFESDRRTYVAAHALLRVSLSERAKWVAPAAWRFGATPHGKPFLLSPRTGLDVSLSHTRGMAAVAIASGRDVGVDVESFLKPRDALKVAERFFAPEEAAIVRAQSDPESQSEVFFAIWTLKEAVLKADGRGLAGGLDSFVVSLSPLAVSSGPDESYGVAQWRRAGFFVAAAARGGNVNFRIEEARATALIRGRGKSFEA</sequence>
<dbReference type="InterPro" id="IPR008278">
    <property type="entry name" value="4-PPantetheinyl_Trfase_dom"/>
</dbReference>
<dbReference type="GO" id="GO:0000287">
    <property type="term" value="F:magnesium ion binding"/>
    <property type="evidence" value="ECO:0007669"/>
    <property type="project" value="InterPro"/>
</dbReference>
<protein>
    <submittedName>
        <fullName evidence="5">4'-phosphopantetheinyl transferase</fullName>
    </submittedName>
</protein>
<name>A0A3M9XLY3_9HYPH</name>
<feature type="domain" description="4'-phosphopantetheinyl transferase" evidence="3">
    <location>
        <begin position="104"/>
        <end position="176"/>
    </location>
</feature>
<organism evidence="5 6">
    <name type="scientific">Methylocystis hirsuta</name>
    <dbReference type="NCBI Taxonomy" id="369798"/>
    <lineage>
        <taxon>Bacteria</taxon>
        <taxon>Pseudomonadati</taxon>
        <taxon>Pseudomonadota</taxon>
        <taxon>Alphaproteobacteria</taxon>
        <taxon>Hyphomicrobiales</taxon>
        <taxon>Methylocystaceae</taxon>
        <taxon>Methylocystis</taxon>
    </lineage>
</organism>
<dbReference type="PANTHER" id="PTHR12215">
    <property type="entry name" value="PHOSPHOPANTETHEINE TRANSFERASE"/>
    <property type="match status" value="1"/>
</dbReference>
<dbReference type="GO" id="GO:0005829">
    <property type="term" value="C:cytosol"/>
    <property type="evidence" value="ECO:0007669"/>
    <property type="project" value="TreeGrafter"/>
</dbReference>
<evidence type="ECO:0000313" key="5">
    <source>
        <dbReference type="EMBL" id="RNJ48766.1"/>
    </source>
</evidence>
<feature type="domain" description="4'-phosphopantetheinyl transferase N-terminal" evidence="4">
    <location>
        <begin position="12"/>
        <end position="97"/>
    </location>
</feature>
<evidence type="ECO:0000256" key="2">
    <source>
        <dbReference type="ARBA" id="ARBA00022679"/>
    </source>
</evidence>
<evidence type="ECO:0000313" key="6">
    <source>
        <dbReference type="Proteomes" id="UP000268623"/>
    </source>
</evidence>
<dbReference type="Pfam" id="PF22624">
    <property type="entry name" value="AASDHPPT_N"/>
    <property type="match status" value="1"/>
</dbReference>
<dbReference type="AlphaFoldDB" id="A0A3M9XLY3"/>
<dbReference type="InterPro" id="IPR055066">
    <property type="entry name" value="AASDHPPT_N"/>
</dbReference>
<dbReference type="Gene3D" id="3.90.470.20">
    <property type="entry name" value="4'-phosphopantetheinyl transferase domain"/>
    <property type="match status" value="2"/>
</dbReference>
<comment type="caution">
    <text evidence="5">The sequence shown here is derived from an EMBL/GenBank/DDBJ whole genome shotgun (WGS) entry which is preliminary data.</text>
</comment>
<dbReference type="GO" id="GO:0008897">
    <property type="term" value="F:holo-[acyl-carrier-protein] synthase activity"/>
    <property type="evidence" value="ECO:0007669"/>
    <property type="project" value="InterPro"/>
</dbReference>
<gene>
    <name evidence="5" type="ORF">D1O30_03140</name>
</gene>
<dbReference type="InterPro" id="IPR037143">
    <property type="entry name" value="4-PPantetheinyl_Trfase_dom_sf"/>
</dbReference>
<accession>A0A3M9XLY3</accession>
<dbReference type="InterPro" id="IPR050559">
    <property type="entry name" value="P-Pant_transferase_sf"/>
</dbReference>
<keyword evidence="6" id="KW-1185">Reference proteome</keyword>
<proteinExistence type="inferred from homology"/>
<dbReference type="GO" id="GO:0019878">
    <property type="term" value="P:lysine biosynthetic process via aminoadipic acid"/>
    <property type="evidence" value="ECO:0007669"/>
    <property type="project" value="TreeGrafter"/>
</dbReference>
<dbReference type="Pfam" id="PF01648">
    <property type="entry name" value="ACPS"/>
    <property type="match status" value="1"/>
</dbReference>
<reference evidence="5 6" key="1">
    <citation type="submission" date="2018-08" db="EMBL/GenBank/DDBJ databases">
        <title>Genome sequence of Methylocystis hirsuta CSC1, a methanotroph able to accumulate PHAs.</title>
        <authorList>
            <person name="Bordel S."/>
            <person name="Rodriguez E."/>
            <person name="Gancedo J."/>
            <person name="Munoz R."/>
        </authorList>
    </citation>
    <scope>NUCLEOTIDE SEQUENCE [LARGE SCALE GENOMIC DNA]</scope>
    <source>
        <strain evidence="5 6">CSC1</strain>
    </source>
</reference>
<dbReference type="Proteomes" id="UP000268623">
    <property type="component" value="Unassembled WGS sequence"/>
</dbReference>
<evidence type="ECO:0000259" key="4">
    <source>
        <dbReference type="Pfam" id="PF22624"/>
    </source>
</evidence>
<dbReference type="SUPFAM" id="SSF56214">
    <property type="entry name" value="4'-phosphopantetheinyl transferase"/>
    <property type="match status" value="2"/>
</dbReference>
<keyword evidence="2 5" id="KW-0808">Transferase</keyword>
<evidence type="ECO:0000256" key="1">
    <source>
        <dbReference type="ARBA" id="ARBA00010990"/>
    </source>
</evidence>
<evidence type="ECO:0000259" key="3">
    <source>
        <dbReference type="Pfam" id="PF01648"/>
    </source>
</evidence>
<comment type="similarity">
    <text evidence="1">Belongs to the P-Pant transferase superfamily. Gsp/Sfp/HetI/AcpT family.</text>
</comment>
<dbReference type="RefSeq" id="WP_123174762.1">
    <property type="nucleotide sequence ID" value="NZ_QWDD01000001.1"/>
</dbReference>